<evidence type="ECO:0000259" key="5">
    <source>
        <dbReference type="Pfam" id="PF02576"/>
    </source>
</evidence>
<name>A0A562LJK5_9BRAD</name>
<protein>
    <recommendedName>
        <fullName evidence="3">Ribosome maturation factor RimP</fullName>
    </recommendedName>
</protein>
<feature type="compositionally biased region" description="Basic and acidic residues" evidence="4">
    <location>
        <begin position="311"/>
        <end position="321"/>
    </location>
</feature>
<feature type="compositionally biased region" description="Basic residues" evidence="4">
    <location>
        <begin position="293"/>
        <end position="310"/>
    </location>
</feature>
<dbReference type="InterPro" id="IPR028998">
    <property type="entry name" value="RimP_C"/>
</dbReference>
<dbReference type="InterPro" id="IPR028989">
    <property type="entry name" value="RimP_N"/>
</dbReference>
<dbReference type="PANTHER" id="PTHR33867">
    <property type="entry name" value="RIBOSOME MATURATION FACTOR RIMP"/>
    <property type="match status" value="1"/>
</dbReference>
<keyword evidence="8" id="KW-1185">Reference proteome</keyword>
<reference evidence="7 8" key="1">
    <citation type="journal article" date="2015" name="Stand. Genomic Sci.">
        <title>Genomic Encyclopedia of Bacterial and Archaeal Type Strains, Phase III: the genomes of soil and plant-associated and newly described type strains.</title>
        <authorList>
            <person name="Whitman W.B."/>
            <person name="Woyke T."/>
            <person name="Klenk H.P."/>
            <person name="Zhou Y."/>
            <person name="Lilburn T.G."/>
            <person name="Beck B.J."/>
            <person name="De Vos P."/>
            <person name="Vandamme P."/>
            <person name="Eisen J.A."/>
            <person name="Garrity G."/>
            <person name="Hugenholtz P."/>
            <person name="Kyrpides N.C."/>
        </authorList>
    </citation>
    <scope>NUCLEOTIDE SEQUENCE [LARGE SCALE GENOMIC DNA]</scope>
    <source>
        <strain evidence="7 8">CGMCC 1.10947</strain>
    </source>
</reference>
<keyword evidence="2 3" id="KW-0690">Ribosome biogenesis</keyword>
<evidence type="ECO:0000256" key="1">
    <source>
        <dbReference type="ARBA" id="ARBA00022490"/>
    </source>
</evidence>
<dbReference type="AlphaFoldDB" id="A0A562LJK5"/>
<keyword evidence="1 3" id="KW-0963">Cytoplasm</keyword>
<evidence type="ECO:0000256" key="2">
    <source>
        <dbReference type="ARBA" id="ARBA00022517"/>
    </source>
</evidence>
<evidence type="ECO:0000256" key="3">
    <source>
        <dbReference type="HAMAP-Rule" id="MF_01077"/>
    </source>
</evidence>
<organism evidence="7 8">
    <name type="scientific">Bradyrhizobium daqingense</name>
    <dbReference type="NCBI Taxonomy" id="993502"/>
    <lineage>
        <taxon>Bacteria</taxon>
        <taxon>Pseudomonadati</taxon>
        <taxon>Pseudomonadota</taxon>
        <taxon>Alphaproteobacteria</taxon>
        <taxon>Hyphomicrobiales</taxon>
        <taxon>Nitrobacteraceae</taxon>
        <taxon>Bradyrhizobium</taxon>
    </lineage>
</organism>
<dbReference type="GO" id="GO:0000028">
    <property type="term" value="P:ribosomal small subunit assembly"/>
    <property type="evidence" value="ECO:0007669"/>
    <property type="project" value="TreeGrafter"/>
</dbReference>
<sequence length="327" mass="35786">MGLVRECGKGYISANSSSHTIRVVRVGPKGPALFYYLNAAWRKMRPDACRESSEAGFEINQALTQALNPTSALTPAMTEPTSGSTDAELLAEPRLVVEPGVAARVSAVAAPVLQGMGYRLVRIRISGEAGCTVQIMAERPDGSMQIEDCEAISRALSPVLDVADPIDRAYRLEISSPGIDRPLVRRSDFERYAGHLVKVEMAVAHEGRKRFRGMIGAVEGNRVHLHRDDVKAGDDPDVLLTMEDIGEARLVLTDELIAESMRRGKAEAREMRRNLGLEPPQAPHAKISEKTTKNTKPKKKPAPTNTKKHRLAAERARRGEIDPDQGD</sequence>
<dbReference type="GO" id="GO:0006412">
    <property type="term" value="P:translation"/>
    <property type="evidence" value="ECO:0007669"/>
    <property type="project" value="TreeGrafter"/>
</dbReference>
<accession>A0A562LJK5</accession>
<dbReference type="SUPFAM" id="SSF75420">
    <property type="entry name" value="YhbC-like, N-terminal domain"/>
    <property type="match status" value="1"/>
</dbReference>
<dbReference type="SUPFAM" id="SSF74942">
    <property type="entry name" value="YhbC-like, C-terminal domain"/>
    <property type="match status" value="1"/>
</dbReference>
<feature type="region of interest" description="Disordered" evidence="4">
    <location>
        <begin position="273"/>
        <end position="327"/>
    </location>
</feature>
<dbReference type="NCBIfam" id="NF000932">
    <property type="entry name" value="PRK00092.2-5"/>
    <property type="match status" value="1"/>
</dbReference>
<gene>
    <name evidence="3" type="primary">rimP</name>
    <name evidence="7" type="ORF">IQ17_02156</name>
</gene>
<dbReference type="HAMAP" id="MF_01077">
    <property type="entry name" value="RimP"/>
    <property type="match status" value="1"/>
</dbReference>
<proteinExistence type="inferred from homology"/>
<dbReference type="Gene3D" id="3.30.300.70">
    <property type="entry name" value="RimP-like superfamily, N-terminal"/>
    <property type="match status" value="1"/>
</dbReference>
<evidence type="ECO:0000313" key="8">
    <source>
        <dbReference type="Proteomes" id="UP000317176"/>
    </source>
</evidence>
<feature type="domain" description="Ribosome maturation factor RimP N-terminal" evidence="5">
    <location>
        <begin position="109"/>
        <end position="180"/>
    </location>
</feature>
<dbReference type="NCBIfam" id="NF000933">
    <property type="entry name" value="PRK00092.2-6"/>
    <property type="match status" value="1"/>
</dbReference>
<dbReference type="InterPro" id="IPR036847">
    <property type="entry name" value="RimP_C_sf"/>
</dbReference>
<dbReference type="Proteomes" id="UP000317176">
    <property type="component" value="Unassembled WGS sequence"/>
</dbReference>
<dbReference type="PANTHER" id="PTHR33867:SF1">
    <property type="entry name" value="RIBOSOME MATURATION FACTOR RIMP"/>
    <property type="match status" value="1"/>
</dbReference>
<dbReference type="GO" id="GO:0005829">
    <property type="term" value="C:cytosol"/>
    <property type="evidence" value="ECO:0007669"/>
    <property type="project" value="TreeGrafter"/>
</dbReference>
<dbReference type="CDD" id="cd01734">
    <property type="entry name" value="YlxS_C"/>
    <property type="match status" value="1"/>
</dbReference>
<evidence type="ECO:0000313" key="7">
    <source>
        <dbReference type="EMBL" id="TWI07799.1"/>
    </source>
</evidence>
<dbReference type="InterPro" id="IPR035956">
    <property type="entry name" value="RimP_N_sf"/>
</dbReference>
<dbReference type="EMBL" id="VLKL01000004">
    <property type="protein sequence ID" value="TWI07799.1"/>
    <property type="molecule type" value="Genomic_DNA"/>
</dbReference>
<comment type="caution">
    <text evidence="7">The sequence shown here is derived from an EMBL/GenBank/DDBJ whole genome shotgun (WGS) entry which is preliminary data.</text>
</comment>
<dbReference type="Pfam" id="PF02576">
    <property type="entry name" value="RimP_N"/>
    <property type="match status" value="1"/>
</dbReference>
<comment type="function">
    <text evidence="3">Required for maturation of 30S ribosomal subunits.</text>
</comment>
<evidence type="ECO:0000259" key="6">
    <source>
        <dbReference type="Pfam" id="PF17384"/>
    </source>
</evidence>
<evidence type="ECO:0000256" key="4">
    <source>
        <dbReference type="SAM" id="MobiDB-lite"/>
    </source>
</evidence>
<comment type="subcellular location">
    <subcellularLocation>
        <location evidence="3">Cytoplasm</location>
    </subcellularLocation>
</comment>
<dbReference type="InterPro" id="IPR003728">
    <property type="entry name" value="Ribosome_maturation_RimP"/>
</dbReference>
<comment type="similarity">
    <text evidence="3">Belongs to the RimP family.</text>
</comment>
<feature type="domain" description="Ribosome maturation factor RimP C-terminal" evidence="6">
    <location>
        <begin position="183"/>
        <end position="253"/>
    </location>
</feature>
<dbReference type="Pfam" id="PF17384">
    <property type="entry name" value="DUF150_C"/>
    <property type="match status" value="1"/>
</dbReference>